<proteinExistence type="inferred from homology"/>
<dbReference type="GO" id="GO:0005737">
    <property type="term" value="C:cytoplasm"/>
    <property type="evidence" value="ECO:0007669"/>
    <property type="project" value="TreeGrafter"/>
</dbReference>
<name>A0A222FEN4_9GAMM</name>
<evidence type="ECO:0000256" key="5">
    <source>
        <dbReference type="ARBA" id="ARBA00023239"/>
    </source>
</evidence>
<dbReference type="PANTHER" id="PTHR45677:SF8">
    <property type="entry name" value="CYSTEINE SULFINIC ACID DECARBOXYLASE"/>
    <property type="match status" value="1"/>
</dbReference>
<dbReference type="SUPFAM" id="SSF53383">
    <property type="entry name" value="PLP-dependent transferases"/>
    <property type="match status" value="1"/>
</dbReference>
<evidence type="ECO:0000256" key="1">
    <source>
        <dbReference type="ARBA" id="ARBA00001933"/>
    </source>
</evidence>
<sequence>MLMSTTPASVAAATPNAEQFLFSDQALLPYQAAMSEAIQRVCRQLSQQTKPTSGVTPAQLQQQLQQVDLTQPLADLSQVLDELQTTYLNDAVYFHHPHYMAHLNCPIVYPALVAEVISGAINTSVDTWDQSAGATLIEQHLIDWFCQHIGWAQQADGIFTSGGTQSNLMGLLLARDHFCEQQLDHCVKTQGLPAGAGRLRIFASEVSHFSVKKSAALLGLGHNAVVPVACDQDYRMCPLALREALHQCQRQDLIPMAVVATQGTTDFGSFDPLPQLAPICREWNLWLHADAAYGGGLLLSNQYRQRLAAIELADSVSIDFHKSFFQPVSCSAFLLRNRQWLKYAGYHADYLNPRIDAAAGIPNLVDKSLQTTRRFDALKLWLSLRWMGPNAIGELFDKAITLTQQVYDWMSAECDDIELLHQPGLSTLVFRFYHAEASDAQLDECNRQIRRRLFDEGRFALAATKVNGRGYLKFTFLNATTQLDQVQQAIAAVQQIGRQTLQPLDKPQEACA</sequence>
<protein>
    <submittedName>
        <fullName evidence="8">Pyridoxal-dependent decarboxylase</fullName>
    </submittedName>
</protein>
<dbReference type="InterPro" id="IPR015421">
    <property type="entry name" value="PyrdxlP-dep_Trfase_major"/>
</dbReference>
<evidence type="ECO:0000256" key="4">
    <source>
        <dbReference type="ARBA" id="ARBA00022898"/>
    </source>
</evidence>
<keyword evidence="9" id="KW-1185">Reference proteome</keyword>
<keyword evidence="5 7" id="KW-0456">Lyase</keyword>
<dbReference type="KEGG" id="bsan:CHH28_02140"/>
<evidence type="ECO:0000256" key="6">
    <source>
        <dbReference type="PIRSR" id="PIRSR602129-50"/>
    </source>
</evidence>
<dbReference type="Proteomes" id="UP000202440">
    <property type="component" value="Chromosome"/>
</dbReference>
<organism evidence="8 9">
    <name type="scientific">Bacterioplanes sanyensis</name>
    <dbReference type="NCBI Taxonomy" id="1249553"/>
    <lineage>
        <taxon>Bacteria</taxon>
        <taxon>Pseudomonadati</taxon>
        <taxon>Pseudomonadota</taxon>
        <taxon>Gammaproteobacteria</taxon>
        <taxon>Oceanospirillales</taxon>
        <taxon>Oceanospirillaceae</taxon>
        <taxon>Bacterioplanes</taxon>
    </lineage>
</organism>
<dbReference type="CDD" id="cd06450">
    <property type="entry name" value="DOPA_deC_like"/>
    <property type="match status" value="1"/>
</dbReference>
<dbReference type="Pfam" id="PF00282">
    <property type="entry name" value="Pyridoxal_deC"/>
    <property type="match status" value="1"/>
</dbReference>
<accession>A0A222FEN4</accession>
<reference evidence="8 9" key="1">
    <citation type="submission" date="2017-07" db="EMBL/GenBank/DDBJ databases">
        <title>Annotated genome sequence of Bacterioplanes sanyensis isolated from Red Sea.</title>
        <authorList>
            <person name="Rehman Z.U."/>
        </authorList>
    </citation>
    <scope>NUCLEOTIDE SEQUENCE [LARGE SCALE GENOMIC DNA]</scope>
    <source>
        <strain evidence="8 9">NV9</strain>
    </source>
</reference>
<keyword evidence="4 6" id="KW-0663">Pyridoxal phosphate</keyword>
<evidence type="ECO:0000256" key="3">
    <source>
        <dbReference type="ARBA" id="ARBA00022793"/>
    </source>
</evidence>
<dbReference type="Gene3D" id="3.40.640.10">
    <property type="entry name" value="Type I PLP-dependent aspartate aminotransferase-like (Major domain)"/>
    <property type="match status" value="1"/>
</dbReference>
<comment type="cofactor">
    <cofactor evidence="1 6 7">
        <name>pyridoxal 5'-phosphate</name>
        <dbReference type="ChEBI" id="CHEBI:597326"/>
    </cofactor>
</comment>
<dbReference type="EMBL" id="CP022530">
    <property type="protein sequence ID" value="ASP37545.1"/>
    <property type="molecule type" value="Genomic_DNA"/>
</dbReference>
<dbReference type="GO" id="GO:0030170">
    <property type="term" value="F:pyridoxal phosphate binding"/>
    <property type="evidence" value="ECO:0007669"/>
    <property type="project" value="InterPro"/>
</dbReference>
<dbReference type="PANTHER" id="PTHR45677">
    <property type="entry name" value="GLUTAMATE DECARBOXYLASE-RELATED"/>
    <property type="match status" value="1"/>
</dbReference>
<dbReference type="PRINTS" id="PR00800">
    <property type="entry name" value="YHDCRBOXLASE"/>
</dbReference>
<evidence type="ECO:0000313" key="9">
    <source>
        <dbReference type="Proteomes" id="UP000202440"/>
    </source>
</evidence>
<evidence type="ECO:0000256" key="2">
    <source>
        <dbReference type="ARBA" id="ARBA00009533"/>
    </source>
</evidence>
<dbReference type="InterPro" id="IPR015422">
    <property type="entry name" value="PyrdxlP-dep_Trfase_small"/>
</dbReference>
<dbReference type="Gene3D" id="3.90.1150.10">
    <property type="entry name" value="Aspartate Aminotransferase, domain 1"/>
    <property type="match status" value="1"/>
</dbReference>
<dbReference type="GO" id="GO:0006520">
    <property type="term" value="P:amino acid metabolic process"/>
    <property type="evidence" value="ECO:0007669"/>
    <property type="project" value="InterPro"/>
</dbReference>
<dbReference type="InterPro" id="IPR010977">
    <property type="entry name" value="Aromatic_deC"/>
</dbReference>
<dbReference type="Gene3D" id="1.20.1650.10">
    <property type="entry name" value="PLP-dependent transferases"/>
    <property type="match status" value="1"/>
</dbReference>
<dbReference type="GO" id="GO:0016831">
    <property type="term" value="F:carboxy-lyase activity"/>
    <property type="evidence" value="ECO:0007669"/>
    <property type="project" value="UniProtKB-KW"/>
</dbReference>
<evidence type="ECO:0000313" key="8">
    <source>
        <dbReference type="EMBL" id="ASP37545.1"/>
    </source>
</evidence>
<comment type="similarity">
    <text evidence="2 7">Belongs to the group II decarboxylase family.</text>
</comment>
<evidence type="ECO:0000256" key="7">
    <source>
        <dbReference type="RuleBase" id="RU000382"/>
    </source>
</evidence>
<keyword evidence="3" id="KW-0210">Decarboxylase</keyword>
<dbReference type="GO" id="GO:0019752">
    <property type="term" value="P:carboxylic acid metabolic process"/>
    <property type="evidence" value="ECO:0007669"/>
    <property type="project" value="InterPro"/>
</dbReference>
<dbReference type="RefSeq" id="WP_094058763.1">
    <property type="nucleotide sequence ID" value="NZ_CP022530.1"/>
</dbReference>
<gene>
    <name evidence="8" type="ORF">CHH28_02140</name>
</gene>
<dbReference type="OrthoDB" id="9803665at2"/>
<dbReference type="InterPro" id="IPR015424">
    <property type="entry name" value="PyrdxlP-dep_Trfase"/>
</dbReference>
<dbReference type="AlphaFoldDB" id="A0A222FEN4"/>
<dbReference type="InterPro" id="IPR002129">
    <property type="entry name" value="PyrdxlP-dep_de-COase"/>
</dbReference>
<feature type="modified residue" description="N6-(pyridoxal phosphate)lysine" evidence="6">
    <location>
        <position position="322"/>
    </location>
</feature>